<feature type="chain" id="PRO_5045383889" description="Lipoprotein" evidence="1">
    <location>
        <begin position="26"/>
        <end position="103"/>
    </location>
</feature>
<accession>A0ABX7NZI3</accession>
<protein>
    <recommendedName>
        <fullName evidence="4">Lipoprotein</fullName>
    </recommendedName>
</protein>
<evidence type="ECO:0000313" key="2">
    <source>
        <dbReference type="EMBL" id="QSQ23754.1"/>
    </source>
</evidence>
<dbReference type="EMBL" id="CP071090">
    <property type="protein sequence ID" value="QSQ23754.1"/>
    <property type="molecule type" value="Genomic_DNA"/>
</dbReference>
<name>A0ABX7NZI3_9BACT</name>
<dbReference type="RefSeq" id="WP_206725325.1">
    <property type="nucleotide sequence ID" value="NZ_CP071090.1"/>
</dbReference>
<evidence type="ECO:0000313" key="3">
    <source>
        <dbReference type="Proteomes" id="UP000662747"/>
    </source>
</evidence>
<keyword evidence="1" id="KW-0732">Signal</keyword>
<keyword evidence="3" id="KW-1185">Reference proteome</keyword>
<reference evidence="2 3" key="1">
    <citation type="submission" date="2021-02" db="EMBL/GenBank/DDBJ databases">
        <title>De Novo genome assembly of isolated myxobacteria.</title>
        <authorList>
            <person name="Stevens D.C."/>
        </authorList>
    </citation>
    <scope>NUCLEOTIDE SEQUENCE [LARGE SCALE GENOMIC DNA]</scope>
    <source>
        <strain evidence="3">SCPEA02</strain>
    </source>
</reference>
<evidence type="ECO:0008006" key="4">
    <source>
        <dbReference type="Google" id="ProtNLM"/>
    </source>
</evidence>
<dbReference type="PROSITE" id="PS51257">
    <property type="entry name" value="PROKAR_LIPOPROTEIN"/>
    <property type="match status" value="1"/>
</dbReference>
<evidence type="ECO:0000256" key="1">
    <source>
        <dbReference type="SAM" id="SignalP"/>
    </source>
</evidence>
<sequence length="103" mass="10689">MQTMSRLVGAAALAAWLVGCGGVEAEDEGAQAPEVETTQQAVTDPAGWYYRCVVDTNGYQTGQCVVWFSLGCGPATTRHCTAGVYAPATGQLCGRPVNATVCD</sequence>
<dbReference type="Proteomes" id="UP000662747">
    <property type="component" value="Chromosome"/>
</dbReference>
<gene>
    <name evidence="2" type="ORF">JY651_01840</name>
</gene>
<organism evidence="2 3">
    <name type="scientific">Pyxidicoccus parkwayensis</name>
    <dbReference type="NCBI Taxonomy" id="2813578"/>
    <lineage>
        <taxon>Bacteria</taxon>
        <taxon>Pseudomonadati</taxon>
        <taxon>Myxococcota</taxon>
        <taxon>Myxococcia</taxon>
        <taxon>Myxococcales</taxon>
        <taxon>Cystobacterineae</taxon>
        <taxon>Myxococcaceae</taxon>
        <taxon>Pyxidicoccus</taxon>
    </lineage>
</organism>
<feature type="signal peptide" evidence="1">
    <location>
        <begin position="1"/>
        <end position="25"/>
    </location>
</feature>
<proteinExistence type="predicted"/>